<evidence type="ECO:0000256" key="5">
    <source>
        <dbReference type="ARBA" id="ARBA00022692"/>
    </source>
</evidence>
<protein>
    <submittedName>
        <fullName evidence="9">AEC family transporter</fullName>
    </submittedName>
</protein>
<dbReference type="AlphaFoldDB" id="A0A9X2DNT6"/>
<feature type="transmembrane region" description="Helical" evidence="8">
    <location>
        <begin position="121"/>
        <end position="142"/>
    </location>
</feature>
<dbReference type="RefSeq" id="WP_251222948.1">
    <property type="nucleotide sequence ID" value="NZ_JAMBOL010000005.1"/>
</dbReference>
<dbReference type="PANTHER" id="PTHR36838:SF1">
    <property type="entry name" value="SLR1864 PROTEIN"/>
    <property type="match status" value="1"/>
</dbReference>
<keyword evidence="10" id="KW-1185">Reference proteome</keyword>
<feature type="transmembrane region" description="Helical" evidence="8">
    <location>
        <begin position="6"/>
        <end position="24"/>
    </location>
</feature>
<evidence type="ECO:0000256" key="3">
    <source>
        <dbReference type="ARBA" id="ARBA00022448"/>
    </source>
</evidence>
<dbReference type="Proteomes" id="UP001139179">
    <property type="component" value="Unassembled WGS sequence"/>
</dbReference>
<keyword evidence="4" id="KW-1003">Cell membrane</keyword>
<dbReference type="GO" id="GO:0055085">
    <property type="term" value="P:transmembrane transport"/>
    <property type="evidence" value="ECO:0007669"/>
    <property type="project" value="InterPro"/>
</dbReference>
<feature type="transmembrane region" description="Helical" evidence="8">
    <location>
        <begin position="56"/>
        <end position="80"/>
    </location>
</feature>
<evidence type="ECO:0000256" key="8">
    <source>
        <dbReference type="SAM" id="Phobius"/>
    </source>
</evidence>
<comment type="subcellular location">
    <subcellularLocation>
        <location evidence="1">Cell membrane</location>
        <topology evidence="1">Multi-pass membrane protein</topology>
    </subcellularLocation>
</comment>
<feature type="transmembrane region" description="Helical" evidence="8">
    <location>
        <begin position="31"/>
        <end position="50"/>
    </location>
</feature>
<gene>
    <name evidence="9" type="ORF">M3202_08705</name>
</gene>
<dbReference type="InterPro" id="IPR004776">
    <property type="entry name" value="Mem_transp_PIN-like"/>
</dbReference>
<feature type="transmembrane region" description="Helical" evidence="8">
    <location>
        <begin position="216"/>
        <end position="236"/>
    </location>
</feature>
<feature type="transmembrane region" description="Helical" evidence="8">
    <location>
        <begin position="92"/>
        <end position="115"/>
    </location>
</feature>
<organism evidence="9 10">
    <name type="scientific">Halalkalibacter oceani</name>
    <dbReference type="NCBI Taxonomy" id="1653776"/>
    <lineage>
        <taxon>Bacteria</taxon>
        <taxon>Bacillati</taxon>
        <taxon>Bacillota</taxon>
        <taxon>Bacilli</taxon>
        <taxon>Bacillales</taxon>
        <taxon>Bacillaceae</taxon>
        <taxon>Halalkalibacter</taxon>
    </lineage>
</organism>
<feature type="transmembrane region" description="Helical" evidence="8">
    <location>
        <begin position="248"/>
        <end position="266"/>
    </location>
</feature>
<dbReference type="EMBL" id="JAMBOL010000005">
    <property type="protein sequence ID" value="MCM3714164.1"/>
    <property type="molecule type" value="Genomic_DNA"/>
</dbReference>
<name>A0A9X2DNT6_9BACI</name>
<evidence type="ECO:0000256" key="1">
    <source>
        <dbReference type="ARBA" id="ARBA00004651"/>
    </source>
</evidence>
<evidence type="ECO:0000256" key="7">
    <source>
        <dbReference type="ARBA" id="ARBA00023136"/>
    </source>
</evidence>
<evidence type="ECO:0000256" key="4">
    <source>
        <dbReference type="ARBA" id="ARBA00022475"/>
    </source>
</evidence>
<keyword evidence="6 8" id="KW-1133">Transmembrane helix</keyword>
<evidence type="ECO:0000313" key="9">
    <source>
        <dbReference type="EMBL" id="MCM3714164.1"/>
    </source>
</evidence>
<keyword evidence="3" id="KW-0813">Transport</keyword>
<evidence type="ECO:0000256" key="2">
    <source>
        <dbReference type="ARBA" id="ARBA00010145"/>
    </source>
</evidence>
<accession>A0A9X2DNT6</accession>
<dbReference type="PANTHER" id="PTHR36838">
    <property type="entry name" value="AUXIN EFFLUX CARRIER FAMILY PROTEIN"/>
    <property type="match status" value="1"/>
</dbReference>
<comment type="similarity">
    <text evidence="2">Belongs to the auxin efflux carrier (TC 2.A.69) family.</text>
</comment>
<evidence type="ECO:0000256" key="6">
    <source>
        <dbReference type="ARBA" id="ARBA00022989"/>
    </source>
</evidence>
<comment type="caution">
    <text evidence="9">The sequence shown here is derived from an EMBL/GenBank/DDBJ whole genome shotgun (WGS) entry which is preliminary data.</text>
</comment>
<sequence>MGIFFEVIVPVLLVFAVGFVLQKAKKIDTKAISTLVVYIFMPCLVFRTLYTTEVTVQYVYLIAFSLLLLTLTIVTVKLYAKIRKLPSSVESGLILSTAFMNAGNYGSPIILFAYGTTAFDYAISFYILSSILLNSVGLYYAARGNMNMKLAVKAVFTIPAIYAVLAAALVKLFRLQLPENIFSMVSFVADASIPCVMVILGMQLAQIKVKSLQWEYISFATVMKLVVAPLFAFGLTQLFTLDPLLQKVLILTAAMPTASAATIFAVQFNAEAKLVSGTTFITTLVSIITITVLISIL</sequence>
<feature type="transmembrane region" description="Helical" evidence="8">
    <location>
        <begin position="278"/>
        <end position="296"/>
    </location>
</feature>
<dbReference type="Gene3D" id="1.20.1530.20">
    <property type="match status" value="1"/>
</dbReference>
<reference evidence="9" key="1">
    <citation type="submission" date="2022-05" db="EMBL/GenBank/DDBJ databases">
        <title>Comparative Genomics of Spacecraft Associated Microbes.</title>
        <authorList>
            <person name="Tran M.T."/>
            <person name="Wright A."/>
            <person name="Seuylemezian A."/>
            <person name="Eisen J."/>
            <person name="Coil D."/>
        </authorList>
    </citation>
    <scope>NUCLEOTIDE SEQUENCE</scope>
    <source>
        <strain evidence="9">214.1.1</strain>
    </source>
</reference>
<dbReference type="GO" id="GO:0005886">
    <property type="term" value="C:plasma membrane"/>
    <property type="evidence" value="ECO:0007669"/>
    <property type="project" value="UniProtKB-SubCell"/>
</dbReference>
<dbReference type="Pfam" id="PF03547">
    <property type="entry name" value="Mem_trans"/>
    <property type="match status" value="1"/>
</dbReference>
<keyword evidence="7 8" id="KW-0472">Membrane</keyword>
<feature type="transmembrane region" description="Helical" evidence="8">
    <location>
        <begin position="181"/>
        <end position="204"/>
    </location>
</feature>
<proteinExistence type="inferred from homology"/>
<dbReference type="InterPro" id="IPR038770">
    <property type="entry name" value="Na+/solute_symporter_sf"/>
</dbReference>
<feature type="transmembrane region" description="Helical" evidence="8">
    <location>
        <begin position="154"/>
        <end position="175"/>
    </location>
</feature>
<evidence type="ECO:0000313" key="10">
    <source>
        <dbReference type="Proteomes" id="UP001139179"/>
    </source>
</evidence>
<keyword evidence="5 8" id="KW-0812">Transmembrane</keyword>